<keyword evidence="3" id="KW-1185">Reference proteome</keyword>
<reference evidence="2" key="1">
    <citation type="submission" date="2021-11" db="EMBL/GenBank/DDBJ databases">
        <authorList>
            <person name="Schell T."/>
        </authorList>
    </citation>
    <scope>NUCLEOTIDE SEQUENCE</scope>
    <source>
        <strain evidence="2">M5</strain>
    </source>
</reference>
<name>A0A8J2RDX3_9CRUS</name>
<dbReference type="AlphaFoldDB" id="A0A8J2RDX3"/>
<proteinExistence type="predicted"/>
<organism evidence="2 3">
    <name type="scientific">Daphnia galeata</name>
    <dbReference type="NCBI Taxonomy" id="27404"/>
    <lineage>
        <taxon>Eukaryota</taxon>
        <taxon>Metazoa</taxon>
        <taxon>Ecdysozoa</taxon>
        <taxon>Arthropoda</taxon>
        <taxon>Crustacea</taxon>
        <taxon>Branchiopoda</taxon>
        <taxon>Diplostraca</taxon>
        <taxon>Cladocera</taxon>
        <taxon>Anomopoda</taxon>
        <taxon>Daphniidae</taxon>
        <taxon>Daphnia</taxon>
    </lineage>
</organism>
<sequence>MNFSFSQLKWRLFVLLLAFQALAVIETERASVADAAPYRGSVYQYNYRRPYGYKGRPYVRPSGTNKRPLGPDEEYQYGTDEIPYIFYS</sequence>
<keyword evidence="1" id="KW-0732">Signal</keyword>
<comment type="caution">
    <text evidence="2">The sequence shown here is derived from an EMBL/GenBank/DDBJ whole genome shotgun (WGS) entry which is preliminary data.</text>
</comment>
<feature type="chain" id="PRO_5035234488" evidence="1">
    <location>
        <begin position="24"/>
        <end position="88"/>
    </location>
</feature>
<evidence type="ECO:0000313" key="3">
    <source>
        <dbReference type="Proteomes" id="UP000789390"/>
    </source>
</evidence>
<accession>A0A8J2RDX3</accession>
<protein>
    <submittedName>
        <fullName evidence="2">Uncharacterized protein</fullName>
    </submittedName>
</protein>
<dbReference type="EMBL" id="CAKKLH010000007">
    <property type="protein sequence ID" value="CAH0098754.1"/>
    <property type="molecule type" value="Genomic_DNA"/>
</dbReference>
<dbReference type="Proteomes" id="UP000789390">
    <property type="component" value="Unassembled WGS sequence"/>
</dbReference>
<gene>
    <name evidence="2" type="ORF">DGAL_LOCUS856</name>
</gene>
<evidence type="ECO:0000313" key="2">
    <source>
        <dbReference type="EMBL" id="CAH0098754.1"/>
    </source>
</evidence>
<evidence type="ECO:0000256" key="1">
    <source>
        <dbReference type="SAM" id="SignalP"/>
    </source>
</evidence>
<feature type="signal peptide" evidence="1">
    <location>
        <begin position="1"/>
        <end position="23"/>
    </location>
</feature>